<keyword evidence="4" id="KW-0539">Nucleus</keyword>
<dbReference type="Gene3D" id="4.10.365.10">
    <property type="entry name" value="p27"/>
    <property type="match status" value="1"/>
</dbReference>
<keyword evidence="5" id="KW-0131">Cell cycle</keyword>
<dbReference type="OrthoDB" id="9940972at2759"/>
<dbReference type="InterPro" id="IPR003175">
    <property type="entry name" value="CDI_dom"/>
</dbReference>
<feature type="non-terminal residue" evidence="6">
    <location>
        <position position="1"/>
    </location>
</feature>
<dbReference type="GO" id="GO:0005634">
    <property type="term" value="C:nucleus"/>
    <property type="evidence" value="ECO:0007669"/>
    <property type="project" value="UniProtKB-SubCell"/>
</dbReference>
<dbReference type="HOGENOM" id="CLU_167782_0_0_1"/>
<accession>N6TJD4</accession>
<evidence type="ECO:0000256" key="3">
    <source>
        <dbReference type="ARBA" id="ARBA00023013"/>
    </source>
</evidence>
<dbReference type="AlphaFoldDB" id="N6TJD4"/>
<evidence type="ECO:0000256" key="5">
    <source>
        <dbReference type="ARBA" id="ARBA00023306"/>
    </source>
</evidence>
<comment type="subcellular location">
    <subcellularLocation>
        <location evidence="1">Nucleus</location>
    </subcellularLocation>
</comment>
<evidence type="ECO:0000256" key="1">
    <source>
        <dbReference type="ARBA" id="ARBA00004123"/>
    </source>
</evidence>
<sequence>MADSYLFNKHKVTIMSESIPQRSKNKVCRRLIFDDDDAPEKQRNEDLDHLDQLVDLEKLNATEKSEQMSRWNFDFDNERPLDGDWQWERVSPPSPIQQQELIKTLEMEKEDKHNDRTV</sequence>
<comment type="similarity">
    <text evidence="2">Belongs to the CDI family.</text>
</comment>
<name>N6TJD4_DENPD</name>
<proteinExistence type="inferred from homology"/>
<dbReference type="GO" id="GO:0004861">
    <property type="term" value="F:cyclin-dependent protein serine/threonine kinase inhibitor activity"/>
    <property type="evidence" value="ECO:0007669"/>
    <property type="project" value="InterPro"/>
</dbReference>
<dbReference type="PANTHER" id="PTHR10265:SF45">
    <property type="entry name" value="DACAPO"/>
    <property type="match status" value="1"/>
</dbReference>
<dbReference type="EMBL" id="KB740494">
    <property type="protein sequence ID" value="ENN80549.1"/>
    <property type="molecule type" value="Genomic_DNA"/>
</dbReference>
<dbReference type="InterPro" id="IPR044898">
    <property type="entry name" value="CDI_dom_sf"/>
</dbReference>
<keyword evidence="3" id="KW-0649">Protein kinase inhibitor</keyword>
<evidence type="ECO:0000256" key="2">
    <source>
        <dbReference type="ARBA" id="ARBA00006726"/>
    </source>
</evidence>
<evidence type="ECO:0000256" key="4">
    <source>
        <dbReference type="ARBA" id="ARBA00023242"/>
    </source>
</evidence>
<gene>
    <name evidence="6" type="ORF">YQE_03028</name>
</gene>
<protein>
    <submittedName>
        <fullName evidence="6">Uncharacterized protein</fullName>
    </submittedName>
</protein>
<organism evidence="6">
    <name type="scientific">Dendroctonus ponderosae</name>
    <name type="common">Mountain pine beetle</name>
    <dbReference type="NCBI Taxonomy" id="77166"/>
    <lineage>
        <taxon>Eukaryota</taxon>
        <taxon>Metazoa</taxon>
        <taxon>Ecdysozoa</taxon>
        <taxon>Arthropoda</taxon>
        <taxon>Hexapoda</taxon>
        <taxon>Insecta</taxon>
        <taxon>Pterygota</taxon>
        <taxon>Neoptera</taxon>
        <taxon>Endopterygota</taxon>
        <taxon>Coleoptera</taxon>
        <taxon>Polyphaga</taxon>
        <taxon>Cucujiformia</taxon>
        <taxon>Curculionidae</taxon>
        <taxon>Scolytinae</taxon>
        <taxon>Dendroctonus</taxon>
    </lineage>
</organism>
<evidence type="ECO:0000313" key="6">
    <source>
        <dbReference type="EMBL" id="ENN80549.1"/>
    </source>
</evidence>
<dbReference type="Pfam" id="PF02234">
    <property type="entry name" value="CDI"/>
    <property type="match status" value="1"/>
</dbReference>
<dbReference type="PANTHER" id="PTHR10265">
    <property type="entry name" value="CYCLIN-DEPENDENT KINASE INHIBITOR 1"/>
    <property type="match status" value="1"/>
</dbReference>
<dbReference type="GO" id="GO:0051726">
    <property type="term" value="P:regulation of cell cycle"/>
    <property type="evidence" value="ECO:0007669"/>
    <property type="project" value="InterPro"/>
</dbReference>
<reference evidence="6" key="1">
    <citation type="journal article" date="2013" name="Genome Biol.">
        <title>Draft genome of the mountain pine beetle, Dendroctonus ponderosae Hopkins, a major forest pest.</title>
        <authorList>
            <person name="Keeling C.I."/>
            <person name="Yuen M.M."/>
            <person name="Liao N.Y."/>
            <person name="Docking T.R."/>
            <person name="Chan S.K."/>
            <person name="Taylor G.A."/>
            <person name="Palmquist D.L."/>
            <person name="Jackman S.D."/>
            <person name="Nguyen A."/>
            <person name="Li M."/>
            <person name="Henderson H."/>
            <person name="Janes J.K."/>
            <person name="Zhao Y."/>
            <person name="Pandoh P."/>
            <person name="Moore R."/>
            <person name="Sperling F.A."/>
            <person name="Huber D.P."/>
            <person name="Birol I."/>
            <person name="Jones S.J."/>
            <person name="Bohlmann J."/>
        </authorList>
    </citation>
    <scope>NUCLEOTIDE SEQUENCE</scope>
</reference>